<sequence>MSAVIIASEGSSSPAPSSSSSRTRKRRAATTAGHGRHGKKRTGPRGVPKEDQKLEDRDESDLEMPTAADFHRQYGRLSSAGYTWGPKPEEPKIDLETVLPTPAPWVPCCGVPTSCKKVLVSSPPKEPPPPPPPPPPRQKACLASLPQEIRENIYRELLVKDTPILVHANWTMVYQRKKAGLSIDILAVCKTFKREAIPILYGENTFHYKIRDPHAVLVDVDDLISGGIEVPQVATDSEYEDEESNADEEAAPRTGGRRRAKTVVKPDIDINKYFHLFRHIIVEAEGNRTSEADLRRMSSAVSRFKPSKSHRNLKKRMGNIHTVVIRVYPTPTESSSWTFENFFAPSSPLLDALRQVECQFLNVELMWEPPSSNKRGKVVVGAHRTLTADMRALRLQRRALSGLPDVWSEDLAKLQHRLRQARKCCAAIANLRGSFLAACRARRPQAATIWDDADVDNDADVDDDLDDGEWEDVV</sequence>
<dbReference type="AlphaFoldDB" id="A0A084AWW0"/>
<feature type="compositionally biased region" description="Basic residues" evidence="1">
    <location>
        <begin position="22"/>
        <end position="43"/>
    </location>
</feature>
<feature type="compositionally biased region" description="Acidic residues" evidence="1">
    <location>
        <begin position="237"/>
        <end position="249"/>
    </location>
</feature>
<organism evidence="2 3">
    <name type="scientific">Stachybotrys chartarum (strain CBS 109288 / IBT 7711)</name>
    <name type="common">Toxic black mold</name>
    <name type="synonym">Stilbospora chartarum</name>
    <dbReference type="NCBI Taxonomy" id="1280523"/>
    <lineage>
        <taxon>Eukaryota</taxon>
        <taxon>Fungi</taxon>
        <taxon>Dikarya</taxon>
        <taxon>Ascomycota</taxon>
        <taxon>Pezizomycotina</taxon>
        <taxon>Sordariomycetes</taxon>
        <taxon>Hypocreomycetidae</taxon>
        <taxon>Hypocreales</taxon>
        <taxon>Stachybotryaceae</taxon>
        <taxon>Stachybotrys</taxon>
    </lineage>
</organism>
<evidence type="ECO:0000256" key="1">
    <source>
        <dbReference type="SAM" id="MobiDB-lite"/>
    </source>
</evidence>
<gene>
    <name evidence="2" type="ORF">S7711_03767</name>
</gene>
<evidence type="ECO:0000313" key="3">
    <source>
        <dbReference type="Proteomes" id="UP000028045"/>
    </source>
</evidence>
<protein>
    <recommendedName>
        <fullName evidence="4">F-box domain-containing protein</fullName>
    </recommendedName>
</protein>
<evidence type="ECO:0008006" key="4">
    <source>
        <dbReference type="Google" id="ProtNLM"/>
    </source>
</evidence>
<keyword evidence="3" id="KW-1185">Reference proteome</keyword>
<feature type="compositionally biased region" description="Pro residues" evidence="1">
    <location>
        <begin position="124"/>
        <end position="137"/>
    </location>
</feature>
<dbReference type="OrthoDB" id="5413827at2759"/>
<feature type="compositionally biased region" description="Low complexity" evidence="1">
    <location>
        <begin position="10"/>
        <end position="21"/>
    </location>
</feature>
<dbReference type="EMBL" id="KL648513">
    <property type="protein sequence ID" value="KEY69789.1"/>
    <property type="molecule type" value="Genomic_DNA"/>
</dbReference>
<feature type="region of interest" description="Disordered" evidence="1">
    <location>
        <begin position="234"/>
        <end position="259"/>
    </location>
</feature>
<dbReference type="HOGENOM" id="CLU_680027_0_0_1"/>
<reference evidence="2 3" key="1">
    <citation type="journal article" date="2014" name="BMC Genomics">
        <title>Comparative genome sequencing reveals chemotype-specific gene clusters in the toxigenic black mold Stachybotrys.</title>
        <authorList>
            <person name="Semeiks J."/>
            <person name="Borek D."/>
            <person name="Otwinowski Z."/>
            <person name="Grishin N.V."/>
        </authorList>
    </citation>
    <scope>NUCLEOTIDE SEQUENCE [LARGE SCALE GENOMIC DNA]</scope>
    <source>
        <strain evidence="3">CBS 109288 / IBT 7711</strain>
    </source>
</reference>
<proteinExistence type="predicted"/>
<feature type="region of interest" description="Disordered" evidence="1">
    <location>
        <begin position="1"/>
        <end position="72"/>
    </location>
</feature>
<dbReference type="SUPFAM" id="SSF101447">
    <property type="entry name" value="Formin homology 2 domain (FH2 domain)"/>
    <property type="match status" value="1"/>
</dbReference>
<evidence type="ECO:0000313" key="2">
    <source>
        <dbReference type="EMBL" id="KEY69789.1"/>
    </source>
</evidence>
<feature type="region of interest" description="Disordered" evidence="1">
    <location>
        <begin position="119"/>
        <end position="139"/>
    </location>
</feature>
<dbReference type="Proteomes" id="UP000028045">
    <property type="component" value="Unassembled WGS sequence"/>
</dbReference>
<name>A0A084AWW0_STACB</name>
<feature type="compositionally biased region" description="Basic and acidic residues" evidence="1">
    <location>
        <begin position="47"/>
        <end position="56"/>
    </location>
</feature>
<accession>A0A084AWW0</accession>